<dbReference type="EMBL" id="CDMH01000016">
    <property type="protein sequence ID" value="CRF42190.1"/>
    <property type="molecule type" value="Genomic_DNA"/>
</dbReference>
<evidence type="ECO:0000256" key="10">
    <source>
        <dbReference type="ARBA" id="ARBA00023299"/>
    </source>
</evidence>
<dbReference type="UniPathway" id="UPA00135">
    <property type="reaction ID" value="UER00198"/>
</dbReference>
<evidence type="ECO:0000256" key="7">
    <source>
        <dbReference type="ARBA" id="ARBA00022723"/>
    </source>
</evidence>
<dbReference type="PANTHER" id="PTHR43344:SF2">
    <property type="entry name" value="PHOSPHOSERINE PHOSPHATASE"/>
    <property type="match status" value="1"/>
</dbReference>
<comment type="catalytic activity">
    <reaction evidence="12">
        <text>O-phospho-L-serine + H2O = L-serine + phosphate</text>
        <dbReference type="Rhea" id="RHEA:21208"/>
        <dbReference type="ChEBI" id="CHEBI:15377"/>
        <dbReference type="ChEBI" id="CHEBI:33384"/>
        <dbReference type="ChEBI" id="CHEBI:43474"/>
        <dbReference type="ChEBI" id="CHEBI:57524"/>
        <dbReference type="EC" id="3.1.3.3"/>
    </reaction>
</comment>
<comment type="catalytic activity">
    <reaction evidence="13">
        <text>O-phospho-D-serine + H2O = D-serine + phosphate</text>
        <dbReference type="Rhea" id="RHEA:24873"/>
        <dbReference type="ChEBI" id="CHEBI:15377"/>
        <dbReference type="ChEBI" id="CHEBI:35247"/>
        <dbReference type="ChEBI" id="CHEBI:43474"/>
        <dbReference type="ChEBI" id="CHEBI:58680"/>
        <dbReference type="EC" id="3.1.3.3"/>
    </reaction>
</comment>
<dbReference type="NCBIfam" id="TIGR01488">
    <property type="entry name" value="HAD-SF-IB"/>
    <property type="match status" value="1"/>
</dbReference>
<evidence type="ECO:0000256" key="12">
    <source>
        <dbReference type="ARBA" id="ARBA00048138"/>
    </source>
</evidence>
<dbReference type="SUPFAM" id="SSF56784">
    <property type="entry name" value="HAD-like"/>
    <property type="match status" value="1"/>
</dbReference>
<dbReference type="GO" id="GO:0000287">
    <property type="term" value="F:magnesium ion binding"/>
    <property type="evidence" value="ECO:0007669"/>
    <property type="project" value="TreeGrafter"/>
</dbReference>
<evidence type="ECO:0000256" key="1">
    <source>
        <dbReference type="ARBA" id="ARBA00001946"/>
    </source>
</evidence>
<dbReference type="NCBIfam" id="TIGR00338">
    <property type="entry name" value="serB"/>
    <property type="match status" value="1"/>
</dbReference>
<evidence type="ECO:0000313" key="16">
    <source>
        <dbReference type="EMBL" id="CRF42190.1"/>
    </source>
</evidence>
<reference evidence="19 20" key="3">
    <citation type="submission" date="2014-12" db="EMBL/GenBank/DDBJ databases">
        <authorList>
            <person name="Jaenicke S."/>
        </authorList>
    </citation>
    <scope>NUCLEOTIDE SEQUENCE [LARGE SCALE GENOMIC DNA]</scope>
</reference>
<keyword evidence="9" id="KW-0460">Magnesium</keyword>
<evidence type="ECO:0000256" key="11">
    <source>
        <dbReference type="ARBA" id="ARBA00031693"/>
    </source>
</evidence>
<dbReference type="Pfam" id="PF00702">
    <property type="entry name" value="Hydrolase"/>
    <property type="match status" value="1"/>
</dbReference>
<comment type="cofactor">
    <cofactor evidence="1">
        <name>Mg(2+)</name>
        <dbReference type="ChEBI" id="CHEBI:18420"/>
    </cofactor>
</comment>
<accession>A0A0K2X4Q6</accession>
<dbReference type="EMBL" id="CDMN01000066">
    <property type="protein sequence ID" value="CRF44919.1"/>
    <property type="molecule type" value="Genomic_DNA"/>
</dbReference>
<keyword evidence="10" id="KW-0718">Serine biosynthesis</keyword>
<dbReference type="GO" id="GO:0005737">
    <property type="term" value="C:cytoplasm"/>
    <property type="evidence" value="ECO:0007669"/>
    <property type="project" value="TreeGrafter"/>
</dbReference>
<dbReference type="Gene3D" id="3.40.50.1000">
    <property type="entry name" value="HAD superfamily/HAD-like"/>
    <property type="match status" value="1"/>
</dbReference>
<evidence type="ECO:0000313" key="17">
    <source>
        <dbReference type="EMBL" id="CRF44919.1"/>
    </source>
</evidence>
<dbReference type="Proteomes" id="UP000041394">
    <property type="component" value="Unassembled WGS sequence"/>
</dbReference>
<comment type="similarity">
    <text evidence="3">Belongs to the HAD-like hydrolase superfamily. SerB family.</text>
</comment>
<evidence type="ECO:0000256" key="2">
    <source>
        <dbReference type="ARBA" id="ARBA00005135"/>
    </source>
</evidence>
<gene>
    <name evidence="15" type="ORF">HAL011_01100</name>
    <name evidence="16" type="ORF">HAL013_03510</name>
    <name evidence="17" type="ORF">HAL09_15430</name>
</gene>
<name>A0A0K2X4Q6_9HELI</name>
<dbReference type="SFLD" id="SFLDF00029">
    <property type="entry name" value="phosphoserine_phosphatase"/>
    <property type="match status" value="1"/>
</dbReference>
<protein>
    <recommendedName>
        <fullName evidence="5">Phosphoserine phosphatase</fullName>
        <ecNumber evidence="4">3.1.3.3</ecNumber>
    </recommendedName>
    <alternativeName>
        <fullName evidence="11">O-phosphoserine phosphohydrolase</fullName>
    </alternativeName>
</protein>
<organism evidence="16 20">
    <name type="scientific">Helicobacter ailurogastricus</name>
    <dbReference type="NCBI Taxonomy" id="1578720"/>
    <lineage>
        <taxon>Bacteria</taxon>
        <taxon>Pseudomonadati</taxon>
        <taxon>Campylobacterota</taxon>
        <taxon>Epsilonproteobacteria</taxon>
        <taxon>Campylobacterales</taxon>
        <taxon>Helicobacteraceae</taxon>
        <taxon>Helicobacter</taxon>
    </lineage>
</organism>
<feature type="active site" description="Nucleophile" evidence="14">
    <location>
        <position position="7"/>
    </location>
</feature>
<dbReference type="InterPro" id="IPR004469">
    <property type="entry name" value="PSP"/>
</dbReference>
<evidence type="ECO:0000313" key="18">
    <source>
        <dbReference type="Proteomes" id="UP000038622"/>
    </source>
</evidence>
<sequence length="205" mass="22026">MKLAVFDFDSTLVDAETIEVLAQNYGVGQAVENATELAMAGKADFYTSLLSRASLLKGMDAMWAEEICQNLPLHLGALEVVQGLHALGYKVVCLSGGFKWATGYFKEKLGLDADFSNTLHVRDGFLTGQVSGPLMRGDSKAEILASLQSLLKPKHTLAIGDGANDIGMFKLADLSVAFNAKEITKKAASVVAQTLDLREILECLK</sequence>
<dbReference type="GO" id="GO:0006564">
    <property type="term" value="P:L-serine biosynthetic process"/>
    <property type="evidence" value="ECO:0007669"/>
    <property type="project" value="UniProtKB-KW"/>
</dbReference>
<dbReference type="InterPro" id="IPR023214">
    <property type="entry name" value="HAD_sf"/>
</dbReference>
<evidence type="ECO:0000256" key="3">
    <source>
        <dbReference type="ARBA" id="ARBA00009184"/>
    </source>
</evidence>
<dbReference type="SFLD" id="SFLDG01137">
    <property type="entry name" value="C1.6.1:_Phosphoserine_Phosphat"/>
    <property type="match status" value="1"/>
</dbReference>
<dbReference type="AlphaFoldDB" id="A0A0K2X4Q6"/>
<dbReference type="SFLD" id="SFLDG01136">
    <property type="entry name" value="C1.6:_Phosphoserine_Phosphatas"/>
    <property type="match status" value="1"/>
</dbReference>
<keyword evidence="7" id="KW-0479">Metal-binding</keyword>
<comment type="pathway">
    <text evidence="2">Amino-acid biosynthesis; L-serine biosynthesis; L-serine from 3-phospho-D-glycerate: step 3/3.</text>
</comment>
<reference evidence="16" key="1">
    <citation type="submission" date="2014-12" db="EMBL/GenBank/DDBJ databases">
        <title>Whole genome sequences of four Staphylococcus schleiferi canine isolates.</title>
        <authorList>
            <person name="Misic A.M."/>
            <person name="Cain C."/>
            <person name="Morris D.O."/>
            <person name="Rankin S."/>
            <person name="Beiting D."/>
        </authorList>
    </citation>
    <scope>NUCLEOTIDE SEQUENCE</scope>
    <source>
        <strain evidence="15">ASB11</strain>
        <strain evidence="16">ASB13</strain>
        <strain evidence="17">ASB9</strain>
    </source>
</reference>
<evidence type="ECO:0000256" key="13">
    <source>
        <dbReference type="ARBA" id="ARBA00048523"/>
    </source>
</evidence>
<evidence type="ECO:0000256" key="14">
    <source>
        <dbReference type="PIRSR" id="PIRSR604469-1"/>
    </source>
</evidence>
<dbReference type="RefSeq" id="WP_053940849.1">
    <property type="nucleotide sequence ID" value="NZ_CDMH01000016.1"/>
</dbReference>
<dbReference type="GO" id="GO:0036424">
    <property type="term" value="F:L-phosphoserine phosphatase activity"/>
    <property type="evidence" value="ECO:0007669"/>
    <property type="project" value="InterPro"/>
</dbReference>
<evidence type="ECO:0000256" key="5">
    <source>
        <dbReference type="ARBA" id="ARBA00015196"/>
    </source>
</evidence>
<dbReference type="InterPro" id="IPR050582">
    <property type="entry name" value="HAD-like_SerB"/>
</dbReference>
<dbReference type="EMBL" id="CDML01000002">
    <property type="protein sequence ID" value="CRF40356.1"/>
    <property type="molecule type" value="Genomic_DNA"/>
</dbReference>
<reference evidence="18" key="2">
    <citation type="submission" date="2014-12" db="EMBL/GenBank/DDBJ databases">
        <authorList>
            <person name="Smet A."/>
        </authorList>
    </citation>
    <scope>NUCLEOTIDE SEQUENCE [LARGE SCALE GENOMIC DNA]</scope>
</reference>
<dbReference type="Proteomes" id="UP000038622">
    <property type="component" value="Unassembled WGS sequence"/>
</dbReference>
<dbReference type="SFLD" id="SFLDS00003">
    <property type="entry name" value="Haloacid_Dehalogenase"/>
    <property type="match status" value="1"/>
</dbReference>
<dbReference type="Proteomes" id="UP000045175">
    <property type="component" value="Unassembled WGS sequence"/>
</dbReference>
<proteinExistence type="inferred from homology"/>
<dbReference type="OrthoDB" id="9792539at2"/>
<evidence type="ECO:0000256" key="6">
    <source>
        <dbReference type="ARBA" id="ARBA00022605"/>
    </source>
</evidence>
<feature type="active site" description="Proton donor" evidence="14">
    <location>
        <position position="9"/>
    </location>
</feature>
<dbReference type="STRING" id="1578720.HAL011_01100"/>
<keyword evidence="18" id="KW-1185">Reference proteome</keyword>
<evidence type="ECO:0000256" key="8">
    <source>
        <dbReference type="ARBA" id="ARBA00022801"/>
    </source>
</evidence>
<evidence type="ECO:0000256" key="9">
    <source>
        <dbReference type="ARBA" id="ARBA00022842"/>
    </source>
</evidence>
<evidence type="ECO:0000313" key="15">
    <source>
        <dbReference type="EMBL" id="CRF40356.1"/>
    </source>
</evidence>
<evidence type="ECO:0000313" key="20">
    <source>
        <dbReference type="Proteomes" id="UP000045175"/>
    </source>
</evidence>
<evidence type="ECO:0000313" key="19">
    <source>
        <dbReference type="Proteomes" id="UP000041394"/>
    </source>
</evidence>
<keyword evidence="6" id="KW-0028">Amino-acid biosynthesis</keyword>
<dbReference type="InterPro" id="IPR036412">
    <property type="entry name" value="HAD-like_sf"/>
</dbReference>
<dbReference type="EC" id="3.1.3.3" evidence="4"/>
<evidence type="ECO:0000256" key="4">
    <source>
        <dbReference type="ARBA" id="ARBA00012640"/>
    </source>
</evidence>
<keyword evidence="8 16" id="KW-0378">Hydrolase</keyword>
<dbReference type="PANTHER" id="PTHR43344">
    <property type="entry name" value="PHOSPHOSERINE PHOSPHATASE"/>
    <property type="match status" value="1"/>
</dbReference>